<protein>
    <recommendedName>
        <fullName evidence="6">Small ribosomal subunit protein uS4</fullName>
    </recommendedName>
</protein>
<dbReference type="SUPFAM" id="SSF55174">
    <property type="entry name" value="Alpha-L RNA-binding motif"/>
    <property type="match status" value="1"/>
</dbReference>
<dbReference type="InterPro" id="IPR036986">
    <property type="entry name" value="S4_RNA-bd_sf"/>
</dbReference>
<dbReference type="PROSITE" id="PS50889">
    <property type="entry name" value="S4"/>
    <property type="match status" value="1"/>
</dbReference>
<evidence type="ECO:0000256" key="1">
    <source>
        <dbReference type="ARBA" id="ARBA00007465"/>
    </source>
</evidence>
<keyword evidence="2" id="KW-0699">rRNA-binding</keyword>
<dbReference type="SMART" id="SM00363">
    <property type="entry name" value="S4"/>
    <property type="match status" value="1"/>
</dbReference>
<keyword evidence="4 9" id="KW-0689">Ribosomal protein</keyword>
<proteinExistence type="inferred from homology"/>
<dbReference type="NCBIfam" id="NF003717">
    <property type="entry name" value="PRK05327.1"/>
    <property type="match status" value="1"/>
</dbReference>
<dbReference type="Gene3D" id="3.10.290.10">
    <property type="entry name" value="RNA-binding S4 domain"/>
    <property type="match status" value="1"/>
</dbReference>
<dbReference type="GO" id="GO:0015935">
    <property type="term" value="C:small ribosomal subunit"/>
    <property type="evidence" value="ECO:0007669"/>
    <property type="project" value="TreeGrafter"/>
</dbReference>
<accession>A0A3B9H344</accession>
<dbReference type="InterPro" id="IPR002942">
    <property type="entry name" value="S4_RNA-bd"/>
</dbReference>
<gene>
    <name evidence="9" type="ORF">DCG58_18345</name>
</gene>
<evidence type="ECO:0000313" key="9">
    <source>
        <dbReference type="EMBL" id="HAE29125.1"/>
    </source>
</evidence>
<organism evidence="9 10">
    <name type="scientific">Hyphomonas adhaerens</name>
    <dbReference type="NCBI Taxonomy" id="81029"/>
    <lineage>
        <taxon>Bacteria</taxon>
        <taxon>Pseudomonadati</taxon>
        <taxon>Pseudomonadota</taxon>
        <taxon>Alphaproteobacteria</taxon>
        <taxon>Hyphomonadales</taxon>
        <taxon>Hyphomonadaceae</taxon>
        <taxon>Hyphomonas</taxon>
    </lineage>
</organism>
<dbReference type="CDD" id="cd00165">
    <property type="entry name" value="S4"/>
    <property type="match status" value="1"/>
</dbReference>
<dbReference type="GO" id="GO:0042274">
    <property type="term" value="P:ribosomal small subunit biogenesis"/>
    <property type="evidence" value="ECO:0007669"/>
    <property type="project" value="TreeGrafter"/>
</dbReference>
<dbReference type="EMBL" id="DMAN01000416">
    <property type="protein sequence ID" value="HAE29125.1"/>
    <property type="molecule type" value="Genomic_DNA"/>
</dbReference>
<dbReference type="Pfam" id="PF01479">
    <property type="entry name" value="S4"/>
    <property type="match status" value="1"/>
</dbReference>
<feature type="domain" description="RNA-binding S4" evidence="8">
    <location>
        <begin position="1"/>
        <end position="60"/>
    </location>
</feature>
<dbReference type="PANTHER" id="PTHR11831:SF4">
    <property type="entry name" value="SMALL RIBOSOMAL SUBUNIT PROTEIN US4M"/>
    <property type="match status" value="1"/>
</dbReference>
<comment type="similarity">
    <text evidence="1">Belongs to the universal ribosomal protein uS4 family.</text>
</comment>
<name>A0A3B9H344_9PROT</name>
<evidence type="ECO:0000313" key="10">
    <source>
        <dbReference type="Proteomes" id="UP000259610"/>
    </source>
</evidence>
<comment type="caution">
    <text evidence="9">The sequence shown here is derived from an EMBL/GenBank/DDBJ whole genome shotgun (WGS) entry which is preliminary data.</text>
</comment>
<evidence type="ECO:0000256" key="7">
    <source>
        <dbReference type="PROSITE-ProRule" id="PRU00182"/>
    </source>
</evidence>
<evidence type="ECO:0000259" key="8">
    <source>
        <dbReference type="SMART" id="SM00363"/>
    </source>
</evidence>
<evidence type="ECO:0000256" key="2">
    <source>
        <dbReference type="ARBA" id="ARBA00022730"/>
    </source>
</evidence>
<dbReference type="Proteomes" id="UP000259610">
    <property type="component" value="Unassembled WGS sequence"/>
</dbReference>
<dbReference type="GO" id="GO:0019843">
    <property type="term" value="F:rRNA binding"/>
    <property type="evidence" value="ECO:0007669"/>
    <property type="project" value="UniProtKB-KW"/>
</dbReference>
<dbReference type="AlphaFoldDB" id="A0A3B9H344"/>
<evidence type="ECO:0000256" key="5">
    <source>
        <dbReference type="ARBA" id="ARBA00023274"/>
    </source>
</evidence>
<evidence type="ECO:0000256" key="4">
    <source>
        <dbReference type="ARBA" id="ARBA00022980"/>
    </source>
</evidence>
<evidence type="ECO:0000256" key="3">
    <source>
        <dbReference type="ARBA" id="ARBA00022884"/>
    </source>
</evidence>
<feature type="non-terminal residue" evidence="9">
    <location>
        <position position="1"/>
    </location>
</feature>
<keyword evidence="3 7" id="KW-0694">RNA-binding</keyword>
<evidence type="ECO:0000256" key="6">
    <source>
        <dbReference type="ARBA" id="ARBA00035254"/>
    </source>
</evidence>
<reference evidence="9 10" key="1">
    <citation type="journal article" date="2018" name="Nat. Biotechnol.">
        <title>A standardized bacterial taxonomy based on genome phylogeny substantially revises the tree of life.</title>
        <authorList>
            <person name="Parks D.H."/>
            <person name="Chuvochina M."/>
            <person name="Waite D.W."/>
            <person name="Rinke C."/>
            <person name="Skarshewski A."/>
            <person name="Chaumeil P.A."/>
            <person name="Hugenholtz P."/>
        </authorList>
    </citation>
    <scope>NUCLEOTIDE SEQUENCE [LARGE SCALE GENOMIC DNA]</scope>
    <source>
        <strain evidence="9">UBA8733</strain>
    </source>
</reference>
<dbReference type="InterPro" id="IPR022801">
    <property type="entry name" value="Ribosomal_uS4"/>
</dbReference>
<dbReference type="GO" id="GO:0003735">
    <property type="term" value="F:structural constituent of ribosome"/>
    <property type="evidence" value="ECO:0007669"/>
    <property type="project" value="TreeGrafter"/>
</dbReference>
<dbReference type="FunFam" id="3.10.290.10:FF:000001">
    <property type="entry name" value="30S ribosomal protein S4"/>
    <property type="match status" value="1"/>
</dbReference>
<dbReference type="PANTHER" id="PTHR11831">
    <property type="entry name" value="30S 40S RIBOSOMAL PROTEIN"/>
    <property type="match status" value="1"/>
</dbReference>
<keyword evidence="5" id="KW-0687">Ribonucleoprotein</keyword>
<sequence>IVYRAKFVPTIFAARQFVNHGHVMLNGRRCNIGSVRLKPGDVVQIREKSRNMALVLEALGSPERDLPEYVEVDPKAMSATFTRVPELADVPYPVKMEPAQVVEFYSS</sequence>